<gene>
    <name evidence="2" type="ORF">BDK89_3684</name>
</gene>
<dbReference type="OrthoDB" id="9857197at2"/>
<organism evidence="2 3">
    <name type="scientific">Ilumatobacter fluminis</name>
    <dbReference type="NCBI Taxonomy" id="467091"/>
    <lineage>
        <taxon>Bacteria</taxon>
        <taxon>Bacillati</taxon>
        <taxon>Actinomycetota</taxon>
        <taxon>Acidimicrobiia</taxon>
        <taxon>Acidimicrobiales</taxon>
        <taxon>Ilumatobacteraceae</taxon>
        <taxon>Ilumatobacter</taxon>
    </lineage>
</organism>
<evidence type="ECO:0000313" key="2">
    <source>
        <dbReference type="EMBL" id="TDT18070.1"/>
    </source>
</evidence>
<feature type="compositionally biased region" description="Basic and acidic residues" evidence="1">
    <location>
        <begin position="55"/>
        <end position="64"/>
    </location>
</feature>
<reference evidence="2 3" key="1">
    <citation type="submission" date="2019-03" db="EMBL/GenBank/DDBJ databases">
        <title>Sequencing the genomes of 1000 actinobacteria strains.</title>
        <authorList>
            <person name="Klenk H.-P."/>
        </authorList>
    </citation>
    <scope>NUCLEOTIDE SEQUENCE [LARGE SCALE GENOMIC DNA]</scope>
    <source>
        <strain evidence="2 3">DSM 18936</strain>
    </source>
</reference>
<name>A0A4R7I478_9ACTN</name>
<dbReference type="AlphaFoldDB" id="A0A4R7I478"/>
<comment type="caution">
    <text evidence="2">The sequence shown here is derived from an EMBL/GenBank/DDBJ whole genome shotgun (WGS) entry which is preliminary data.</text>
</comment>
<evidence type="ECO:0000313" key="3">
    <source>
        <dbReference type="Proteomes" id="UP000294558"/>
    </source>
</evidence>
<accession>A0A4R7I478</accession>
<protein>
    <recommendedName>
        <fullName evidence="4">DUF5709 domain-containing protein</fullName>
    </recommendedName>
</protein>
<feature type="compositionally biased region" description="Basic and acidic residues" evidence="1">
    <location>
        <begin position="1"/>
        <end position="26"/>
    </location>
</feature>
<dbReference type="EMBL" id="SOAU01000001">
    <property type="protein sequence ID" value="TDT18070.1"/>
    <property type="molecule type" value="Genomic_DNA"/>
</dbReference>
<evidence type="ECO:0000256" key="1">
    <source>
        <dbReference type="SAM" id="MobiDB-lite"/>
    </source>
</evidence>
<dbReference type="RefSeq" id="WP_133870313.1">
    <property type="nucleotide sequence ID" value="NZ_SOAU01000001.1"/>
</dbReference>
<feature type="region of interest" description="Disordered" evidence="1">
    <location>
        <begin position="1"/>
        <end position="113"/>
    </location>
</feature>
<proteinExistence type="predicted"/>
<sequence>MSDSHAEQLDPSKLGEEVGDDERAADDFPPDQPLGVDDPSILSDGSIAEDDYETRDDRHVRSDEVGSDVAEPPALIDPGLDPDVIDDEQQLVADTGDRDTSPEAAAVHVDGAR</sequence>
<evidence type="ECO:0008006" key="4">
    <source>
        <dbReference type="Google" id="ProtNLM"/>
    </source>
</evidence>
<keyword evidence="3" id="KW-1185">Reference proteome</keyword>
<dbReference type="Proteomes" id="UP000294558">
    <property type="component" value="Unassembled WGS sequence"/>
</dbReference>